<keyword evidence="3" id="KW-1185">Reference proteome</keyword>
<dbReference type="Proteomes" id="UP000267029">
    <property type="component" value="Unassembled WGS sequence"/>
</dbReference>
<dbReference type="WBParaSite" id="MCOS_0000286101-mRNA-1">
    <property type="protein sequence ID" value="MCOS_0000286101-mRNA-1"/>
    <property type="gene ID" value="MCOS_0000286101"/>
</dbReference>
<proteinExistence type="predicted"/>
<reference evidence="4" key="1">
    <citation type="submission" date="2017-02" db="UniProtKB">
        <authorList>
            <consortium name="WormBaseParasite"/>
        </authorList>
    </citation>
    <scope>IDENTIFICATION</scope>
</reference>
<protein>
    <submittedName>
        <fullName evidence="4">Secreted protein</fullName>
    </submittedName>
</protein>
<sequence>MRLKTVSSLPSAVSPAAFALPDNKPAPQGETHTAERAENPTNLVENSHSSHTHTHTHTGRENTSGLARSSCGGKLLPHHLRRRRRHHHQRVPGSNSGPIQSSLAHVTITSFQRPAGESGG</sequence>
<name>A0A0R3U7Q0_MESCO</name>
<gene>
    <name evidence="2" type="ORF">MCOS_LOCUS2862</name>
</gene>
<organism evidence="4">
    <name type="scientific">Mesocestoides corti</name>
    <name type="common">Flatworm</name>
    <dbReference type="NCBI Taxonomy" id="53468"/>
    <lineage>
        <taxon>Eukaryota</taxon>
        <taxon>Metazoa</taxon>
        <taxon>Spiralia</taxon>
        <taxon>Lophotrochozoa</taxon>
        <taxon>Platyhelminthes</taxon>
        <taxon>Cestoda</taxon>
        <taxon>Eucestoda</taxon>
        <taxon>Cyclophyllidea</taxon>
        <taxon>Mesocestoididae</taxon>
        <taxon>Mesocestoides</taxon>
    </lineage>
</organism>
<accession>A0A0R3U7Q0</accession>
<evidence type="ECO:0000256" key="1">
    <source>
        <dbReference type="SAM" id="MobiDB-lite"/>
    </source>
</evidence>
<dbReference type="EMBL" id="UXSR01000532">
    <property type="protein sequence ID" value="VDD76859.1"/>
    <property type="molecule type" value="Genomic_DNA"/>
</dbReference>
<feature type="compositionally biased region" description="Low complexity" evidence="1">
    <location>
        <begin position="1"/>
        <end position="21"/>
    </location>
</feature>
<reference evidence="2 3" key="2">
    <citation type="submission" date="2018-10" db="EMBL/GenBank/DDBJ databases">
        <authorList>
            <consortium name="Pathogen Informatics"/>
        </authorList>
    </citation>
    <scope>NUCLEOTIDE SEQUENCE [LARGE SCALE GENOMIC DNA]</scope>
</reference>
<evidence type="ECO:0000313" key="4">
    <source>
        <dbReference type="WBParaSite" id="MCOS_0000286101-mRNA-1"/>
    </source>
</evidence>
<evidence type="ECO:0000313" key="2">
    <source>
        <dbReference type="EMBL" id="VDD76859.1"/>
    </source>
</evidence>
<feature type="compositionally biased region" description="Basic residues" evidence="1">
    <location>
        <begin position="76"/>
        <end position="90"/>
    </location>
</feature>
<feature type="region of interest" description="Disordered" evidence="1">
    <location>
        <begin position="1"/>
        <end position="120"/>
    </location>
</feature>
<dbReference type="AlphaFoldDB" id="A0A0R3U7Q0"/>
<evidence type="ECO:0000313" key="3">
    <source>
        <dbReference type="Proteomes" id="UP000267029"/>
    </source>
</evidence>
<feature type="compositionally biased region" description="Polar residues" evidence="1">
    <location>
        <begin position="92"/>
        <end position="112"/>
    </location>
</feature>